<dbReference type="InterPro" id="IPR009057">
    <property type="entry name" value="Homeodomain-like_sf"/>
</dbReference>
<keyword evidence="2 5" id="KW-0238">DNA-binding</keyword>
<dbReference type="PROSITE" id="PS00041">
    <property type="entry name" value="HTH_ARAC_FAMILY_1"/>
    <property type="match status" value="1"/>
</dbReference>
<keyword evidence="3" id="KW-0804">Transcription</keyword>
<dbReference type="Proteomes" id="UP000006201">
    <property type="component" value="Unassembled WGS sequence"/>
</dbReference>
<gene>
    <name evidence="5" type="ORF">PTD2_04261</name>
</gene>
<dbReference type="SMART" id="SM00342">
    <property type="entry name" value="HTH_ARAC"/>
    <property type="match status" value="1"/>
</dbReference>
<dbReference type="PRINTS" id="PR00032">
    <property type="entry name" value="HTHARAC"/>
</dbReference>
<keyword evidence="6" id="KW-1185">Reference proteome</keyword>
<dbReference type="Gene3D" id="1.10.10.60">
    <property type="entry name" value="Homeodomain-like"/>
    <property type="match status" value="1"/>
</dbReference>
<proteinExistence type="predicted"/>
<dbReference type="InterPro" id="IPR020449">
    <property type="entry name" value="Tscrpt_reg_AraC-type_HTH"/>
</dbReference>
<dbReference type="InterPro" id="IPR018060">
    <property type="entry name" value="HTH_AraC"/>
</dbReference>
<evidence type="ECO:0000313" key="6">
    <source>
        <dbReference type="Proteomes" id="UP000006201"/>
    </source>
</evidence>
<accession>A4C5C3</accession>
<reference evidence="5 6" key="1">
    <citation type="submission" date="2006-02" db="EMBL/GenBank/DDBJ databases">
        <authorList>
            <person name="Moran M.A."/>
            <person name="Kjelleberg S."/>
            <person name="Egan S."/>
            <person name="Saunders N."/>
            <person name="Thomas T."/>
            <person name="Ferriera S."/>
            <person name="Johnson J."/>
            <person name="Kravitz S."/>
            <person name="Halpern A."/>
            <person name="Remington K."/>
            <person name="Beeson K."/>
            <person name="Tran B."/>
            <person name="Rogers Y.-H."/>
            <person name="Friedman R."/>
            <person name="Venter J.C."/>
        </authorList>
    </citation>
    <scope>NUCLEOTIDE SEQUENCE [LARGE SCALE GENOMIC DNA]</scope>
    <source>
        <strain evidence="5 6">D2</strain>
    </source>
</reference>
<sequence length="275" mass="30832">MNKLLNSIKIHKSDVEPLPYAVYSSVFEQRLLNVPIVKPMLIAVLSGDKQLDGEQQLTCSAGQFVFLSNSPTTSMRNIPIGSQYCALLIEFEISDFEGIKLNQTQSYGLCFGEICSRLSACLAQFVEWAHIAPPAMWAMRRKEIVHLLFQLGHSNIAGLVHSHSLSNQIHLVIANDQELDVTIESLCQRFAMSESTLRRKLKAEGITLQDIKDQVRLGQGLHLLQSTRKSIGMIANVCGYQSQSRFSERFKYRFGLTPSQLRKTQMAVSGENLTV</sequence>
<evidence type="ECO:0000259" key="4">
    <source>
        <dbReference type="PROSITE" id="PS01124"/>
    </source>
</evidence>
<feature type="domain" description="HTH araC/xylS-type" evidence="4">
    <location>
        <begin position="167"/>
        <end position="264"/>
    </location>
</feature>
<dbReference type="eggNOG" id="COG2207">
    <property type="taxonomic scope" value="Bacteria"/>
</dbReference>
<dbReference type="PANTHER" id="PTHR47894">
    <property type="entry name" value="HTH-TYPE TRANSCRIPTIONAL REGULATOR GADX"/>
    <property type="match status" value="1"/>
</dbReference>
<keyword evidence="1" id="KW-0805">Transcription regulation</keyword>
<dbReference type="InterPro" id="IPR018062">
    <property type="entry name" value="HTH_AraC-typ_CS"/>
</dbReference>
<dbReference type="STRING" id="87626.PTD2_04261"/>
<protein>
    <submittedName>
        <fullName evidence="5">AraC-type DNA-binding domain-containing protein</fullName>
    </submittedName>
</protein>
<evidence type="ECO:0000313" key="5">
    <source>
        <dbReference type="EMBL" id="EAR30755.1"/>
    </source>
</evidence>
<dbReference type="PANTHER" id="PTHR47894:SF4">
    <property type="entry name" value="HTH-TYPE TRANSCRIPTIONAL REGULATOR GADX"/>
    <property type="match status" value="1"/>
</dbReference>
<evidence type="ECO:0000256" key="1">
    <source>
        <dbReference type="ARBA" id="ARBA00023015"/>
    </source>
</evidence>
<dbReference type="HOGENOM" id="CLU_071578_1_2_6"/>
<dbReference type="SUPFAM" id="SSF46689">
    <property type="entry name" value="Homeodomain-like"/>
    <property type="match status" value="1"/>
</dbReference>
<evidence type="ECO:0000256" key="3">
    <source>
        <dbReference type="ARBA" id="ARBA00023163"/>
    </source>
</evidence>
<dbReference type="AlphaFoldDB" id="A4C5C3"/>
<dbReference type="GO" id="GO:0003700">
    <property type="term" value="F:DNA-binding transcription factor activity"/>
    <property type="evidence" value="ECO:0007669"/>
    <property type="project" value="InterPro"/>
</dbReference>
<dbReference type="PROSITE" id="PS01124">
    <property type="entry name" value="HTH_ARAC_FAMILY_2"/>
    <property type="match status" value="1"/>
</dbReference>
<dbReference type="OrthoDB" id="9783876at2"/>
<dbReference type="GO" id="GO:0005829">
    <property type="term" value="C:cytosol"/>
    <property type="evidence" value="ECO:0007669"/>
    <property type="project" value="TreeGrafter"/>
</dbReference>
<name>A4C5C3_9GAMM</name>
<dbReference type="Pfam" id="PF12833">
    <property type="entry name" value="HTH_18"/>
    <property type="match status" value="1"/>
</dbReference>
<dbReference type="EMBL" id="AAOH01000001">
    <property type="protein sequence ID" value="EAR30755.1"/>
    <property type="molecule type" value="Genomic_DNA"/>
</dbReference>
<dbReference type="RefSeq" id="WP_009837053.1">
    <property type="nucleotide sequence ID" value="NZ_AAOH01000001.1"/>
</dbReference>
<organism evidence="5 6">
    <name type="scientific">Pseudoalteromonas tunicata D2</name>
    <dbReference type="NCBI Taxonomy" id="87626"/>
    <lineage>
        <taxon>Bacteria</taxon>
        <taxon>Pseudomonadati</taxon>
        <taxon>Pseudomonadota</taxon>
        <taxon>Gammaproteobacteria</taxon>
        <taxon>Alteromonadales</taxon>
        <taxon>Pseudoalteromonadaceae</taxon>
        <taxon>Pseudoalteromonas</taxon>
    </lineage>
</organism>
<dbReference type="GO" id="GO:0000976">
    <property type="term" value="F:transcription cis-regulatory region binding"/>
    <property type="evidence" value="ECO:0007669"/>
    <property type="project" value="TreeGrafter"/>
</dbReference>
<comment type="caution">
    <text evidence="5">The sequence shown here is derived from an EMBL/GenBank/DDBJ whole genome shotgun (WGS) entry which is preliminary data.</text>
</comment>
<evidence type="ECO:0000256" key="2">
    <source>
        <dbReference type="ARBA" id="ARBA00023125"/>
    </source>
</evidence>